<evidence type="ECO:0000313" key="3">
    <source>
        <dbReference type="Proteomes" id="UP000078292"/>
    </source>
</evidence>
<protein>
    <recommendedName>
        <fullName evidence="4">Antitoxin</fullName>
    </recommendedName>
</protein>
<dbReference type="Proteomes" id="UP000078292">
    <property type="component" value="Unassembled WGS sequence"/>
</dbReference>
<dbReference type="RefSeq" id="WP_043057357.1">
    <property type="nucleotide sequence ID" value="NZ_LXEY01000015.1"/>
</dbReference>
<evidence type="ECO:0000256" key="1">
    <source>
        <dbReference type="ARBA" id="ARBA00009981"/>
    </source>
</evidence>
<gene>
    <name evidence="2" type="ORF">A6F49_07895</name>
</gene>
<sequence length="96" mass="11174">MTMLPPHIWTSADARKELPNVLKRFRKDGINARPMVFGSHRKPEAAVIPYELYERIAMIIEDHEIAELVRKRSDEGPAESMDELFAEYDVELPHQE</sequence>
<keyword evidence="3" id="KW-1185">Reference proteome</keyword>
<comment type="caution">
    <text evidence="2">The sequence shown here is derived from an EMBL/GenBank/DDBJ whole genome shotgun (WGS) entry which is preliminary data.</text>
</comment>
<reference evidence="2 3" key="1">
    <citation type="submission" date="2016-04" db="EMBL/GenBank/DDBJ databases">
        <title>First whole genome shotgun sequence of the bacterium Enteractinococcus sp. strain UASWS1574.</title>
        <authorList>
            <person name="Crovadore J."/>
            <person name="Chablais R."/>
            <person name="Lefort F."/>
        </authorList>
    </citation>
    <scope>NUCLEOTIDE SEQUENCE [LARGE SCALE GENOMIC DNA]</scope>
    <source>
        <strain evidence="2 3">UASWS1574</strain>
    </source>
</reference>
<proteinExistence type="inferred from homology"/>
<accession>A0A1B7M0M7</accession>
<evidence type="ECO:0000313" key="2">
    <source>
        <dbReference type="EMBL" id="OAV61808.1"/>
    </source>
</evidence>
<dbReference type="AlphaFoldDB" id="A0A1B7M0M7"/>
<name>A0A1B7M0M7_9MICC</name>
<dbReference type="SUPFAM" id="SSF143120">
    <property type="entry name" value="YefM-like"/>
    <property type="match status" value="1"/>
</dbReference>
<dbReference type="InterPro" id="IPR036165">
    <property type="entry name" value="YefM-like_sf"/>
</dbReference>
<organism evidence="2 3">
    <name type="scientific">Enteractinococcus helveticum</name>
    <dbReference type="NCBI Taxonomy" id="1837282"/>
    <lineage>
        <taxon>Bacteria</taxon>
        <taxon>Bacillati</taxon>
        <taxon>Actinomycetota</taxon>
        <taxon>Actinomycetes</taxon>
        <taxon>Micrococcales</taxon>
        <taxon>Micrococcaceae</taxon>
    </lineage>
</organism>
<dbReference type="EMBL" id="LXEY01000015">
    <property type="protein sequence ID" value="OAV61808.1"/>
    <property type="molecule type" value="Genomic_DNA"/>
</dbReference>
<dbReference type="OrthoDB" id="9803128at2"/>
<evidence type="ECO:0008006" key="4">
    <source>
        <dbReference type="Google" id="ProtNLM"/>
    </source>
</evidence>
<comment type="similarity">
    <text evidence="1">Belongs to the phD/YefM antitoxin family.</text>
</comment>